<sequence length="692" mass="79472">MADGHNVRPLGTIKLPLLIDNQYIYQIFVVADIDIPVVLGYDFMYNNQCVIDVPNKNLLLNSQTVDCHLESQIPSLFKISIDKQVTIPPNSETIIHALPNEKLPYGTTMILDNTSQSFKNKGVLVAKSICTFKGDNLPLRVMNMTDLPQTLYKNTCVGTAETVCSENILGNINAEPDLVLPEHMQVVIEKCKSNLKVDQCKIVVDLLTKYSGAFAMSKMTWEFILDTDASGTGVGAVLSQINDEGKECVIAYFSRTLSKTERQYCVTRRELLAIVLAVKHFHHYLYGVNFTVRTDHGALNWLKNFKNPEGQLARWLEILGTYTFIIKHRAGLKHGNADGLSRRPCVNCKHCDTRDVTEVSYQIENPTIRSINMLDENETEDTPITTNWFNNKTPEEFKQAQLNDPVISRILTWKKSSEKPKWPEISHLSQHHKTYWSQWDRLTVVDGILYRKWENTTTNDINLQYVLPCADRNRVLLLLHNDQLGGHLGFKRTIARIRHRFYWAGYTSFVERWCKRCTACQKRNQPSHHTRGQMKTYIVGEPLERVSLDILGPVTQTCKGNKYVIVVTDYFTRYAEAYGVPDIKAQTVADKLLEEFICRYGLPLQIHTDQGSQFTSDLFIQLCNKLHIDKTRNSPFHPQSSGLVERLNRTIEDMISKFVPKHQKDWDQYLPYLMMAYRSSVHETLGETPWLM</sequence>
<evidence type="ECO:0000256" key="2">
    <source>
        <dbReference type="ARBA" id="ARBA00022695"/>
    </source>
</evidence>
<evidence type="ECO:0000313" key="9">
    <source>
        <dbReference type="Proteomes" id="UP000507470"/>
    </source>
</evidence>
<keyword evidence="2" id="KW-0548">Nucleotidyltransferase</keyword>
<dbReference type="Pfam" id="PF00665">
    <property type="entry name" value="rve"/>
    <property type="match status" value="1"/>
</dbReference>
<dbReference type="InterPro" id="IPR050951">
    <property type="entry name" value="Retrovirus_Pol_polyprotein"/>
</dbReference>
<reference evidence="8 9" key="1">
    <citation type="submission" date="2020-06" db="EMBL/GenBank/DDBJ databases">
        <authorList>
            <person name="Li R."/>
            <person name="Bekaert M."/>
        </authorList>
    </citation>
    <scope>NUCLEOTIDE SEQUENCE [LARGE SCALE GENOMIC DNA]</scope>
    <source>
        <strain evidence="9">wild</strain>
    </source>
</reference>
<dbReference type="Pfam" id="PF17917">
    <property type="entry name" value="RT_RNaseH"/>
    <property type="match status" value="1"/>
</dbReference>
<dbReference type="Gene3D" id="1.10.340.70">
    <property type="match status" value="1"/>
</dbReference>
<keyword evidence="4" id="KW-0255">Endonuclease</keyword>
<organism evidence="8 9">
    <name type="scientific">Mytilus coruscus</name>
    <name type="common">Sea mussel</name>
    <dbReference type="NCBI Taxonomy" id="42192"/>
    <lineage>
        <taxon>Eukaryota</taxon>
        <taxon>Metazoa</taxon>
        <taxon>Spiralia</taxon>
        <taxon>Lophotrochozoa</taxon>
        <taxon>Mollusca</taxon>
        <taxon>Bivalvia</taxon>
        <taxon>Autobranchia</taxon>
        <taxon>Pteriomorphia</taxon>
        <taxon>Mytilida</taxon>
        <taxon>Mytiloidea</taxon>
        <taxon>Mytilidae</taxon>
        <taxon>Mytilinae</taxon>
        <taxon>Mytilus</taxon>
    </lineage>
</organism>
<keyword evidence="6" id="KW-0695">RNA-directed DNA polymerase</keyword>
<feature type="domain" description="Integrase catalytic" evidence="7">
    <location>
        <begin position="538"/>
        <end position="692"/>
    </location>
</feature>
<protein>
    <recommendedName>
        <fullName evidence="7">Integrase catalytic domain-containing protein</fullName>
    </recommendedName>
</protein>
<dbReference type="GO" id="GO:0004519">
    <property type="term" value="F:endonuclease activity"/>
    <property type="evidence" value="ECO:0007669"/>
    <property type="project" value="UniProtKB-KW"/>
</dbReference>
<accession>A0A6J8AXD6</accession>
<keyword evidence="3" id="KW-0540">Nuclease</keyword>
<dbReference type="GO" id="GO:0003964">
    <property type="term" value="F:RNA-directed DNA polymerase activity"/>
    <property type="evidence" value="ECO:0007669"/>
    <property type="project" value="UniProtKB-KW"/>
</dbReference>
<dbReference type="OrthoDB" id="10030726at2759"/>
<name>A0A6J8AXD6_MYTCO</name>
<dbReference type="GO" id="GO:0016787">
    <property type="term" value="F:hydrolase activity"/>
    <property type="evidence" value="ECO:0007669"/>
    <property type="project" value="UniProtKB-KW"/>
</dbReference>
<dbReference type="PANTHER" id="PTHR37984:SF15">
    <property type="entry name" value="INTEGRASE CATALYTIC DOMAIN-CONTAINING PROTEIN"/>
    <property type="match status" value="1"/>
</dbReference>
<keyword evidence="5" id="KW-0378">Hydrolase</keyword>
<gene>
    <name evidence="8" type="ORF">MCOR_11186</name>
</gene>
<dbReference type="FunFam" id="3.30.420.10:FF:000032">
    <property type="entry name" value="Retrovirus-related Pol polyprotein from transposon 297-like Protein"/>
    <property type="match status" value="1"/>
</dbReference>
<dbReference type="InterPro" id="IPR043502">
    <property type="entry name" value="DNA/RNA_pol_sf"/>
</dbReference>
<keyword evidence="1" id="KW-0808">Transferase</keyword>
<dbReference type="SUPFAM" id="SSF53098">
    <property type="entry name" value="Ribonuclease H-like"/>
    <property type="match status" value="1"/>
</dbReference>
<evidence type="ECO:0000256" key="1">
    <source>
        <dbReference type="ARBA" id="ARBA00022679"/>
    </source>
</evidence>
<dbReference type="PANTHER" id="PTHR37984">
    <property type="entry name" value="PROTEIN CBG26694"/>
    <property type="match status" value="1"/>
</dbReference>
<evidence type="ECO:0000256" key="4">
    <source>
        <dbReference type="ARBA" id="ARBA00022759"/>
    </source>
</evidence>
<dbReference type="InterPro" id="IPR041373">
    <property type="entry name" value="RT_RNaseH"/>
</dbReference>
<dbReference type="Gene3D" id="2.40.70.10">
    <property type="entry name" value="Acid Proteases"/>
    <property type="match status" value="1"/>
</dbReference>
<dbReference type="InterPro" id="IPR012337">
    <property type="entry name" value="RNaseH-like_sf"/>
</dbReference>
<dbReference type="SUPFAM" id="SSF56672">
    <property type="entry name" value="DNA/RNA polymerases"/>
    <property type="match status" value="1"/>
</dbReference>
<dbReference type="EMBL" id="CACVKT020001888">
    <property type="protein sequence ID" value="CAC5373424.1"/>
    <property type="molecule type" value="Genomic_DNA"/>
</dbReference>
<dbReference type="PROSITE" id="PS50994">
    <property type="entry name" value="INTEGRASE"/>
    <property type="match status" value="1"/>
</dbReference>
<dbReference type="GO" id="GO:0003676">
    <property type="term" value="F:nucleic acid binding"/>
    <property type="evidence" value="ECO:0007669"/>
    <property type="project" value="InterPro"/>
</dbReference>
<dbReference type="Proteomes" id="UP000507470">
    <property type="component" value="Unassembled WGS sequence"/>
</dbReference>
<dbReference type="Gene3D" id="3.10.20.370">
    <property type="match status" value="1"/>
</dbReference>
<keyword evidence="9" id="KW-1185">Reference proteome</keyword>
<evidence type="ECO:0000256" key="5">
    <source>
        <dbReference type="ARBA" id="ARBA00022801"/>
    </source>
</evidence>
<evidence type="ECO:0000313" key="8">
    <source>
        <dbReference type="EMBL" id="CAC5373424.1"/>
    </source>
</evidence>
<dbReference type="InterPro" id="IPR001584">
    <property type="entry name" value="Integrase_cat-core"/>
</dbReference>
<dbReference type="Pfam" id="PF17921">
    <property type="entry name" value="Integrase_H2C2"/>
    <property type="match status" value="1"/>
</dbReference>
<dbReference type="FunFam" id="1.10.340.70:FF:000001">
    <property type="entry name" value="Retrovirus-related Pol polyprotein from transposon gypsy-like Protein"/>
    <property type="match status" value="1"/>
</dbReference>
<dbReference type="InterPro" id="IPR041588">
    <property type="entry name" value="Integrase_H2C2"/>
</dbReference>
<dbReference type="FunFam" id="3.10.20.370:FF:000001">
    <property type="entry name" value="Retrovirus-related Pol polyprotein from transposon 17.6-like protein"/>
    <property type="match status" value="1"/>
</dbReference>
<dbReference type="GO" id="GO:0015074">
    <property type="term" value="P:DNA integration"/>
    <property type="evidence" value="ECO:0007669"/>
    <property type="project" value="InterPro"/>
</dbReference>
<evidence type="ECO:0000256" key="6">
    <source>
        <dbReference type="ARBA" id="ARBA00022918"/>
    </source>
</evidence>
<evidence type="ECO:0000259" key="7">
    <source>
        <dbReference type="PROSITE" id="PS50994"/>
    </source>
</evidence>
<proteinExistence type="predicted"/>
<dbReference type="InterPro" id="IPR021109">
    <property type="entry name" value="Peptidase_aspartic_dom_sf"/>
</dbReference>
<evidence type="ECO:0000256" key="3">
    <source>
        <dbReference type="ARBA" id="ARBA00022722"/>
    </source>
</evidence>
<dbReference type="InterPro" id="IPR036397">
    <property type="entry name" value="RNaseH_sf"/>
</dbReference>
<dbReference type="AlphaFoldDB" id="A0A6J8AXD6"/>
<dbReference type="CDD" id="cd09274">
    <property type="entry name" value="RNase_HI_RT_Ty3"/>
    <property type="match status" value="1"/>
</dbReference>
<dbReference type="Gene3D" id="3.30.420.10">
    <property type="entry name" value="Ribonuclease H-like superfamily/Ribonuclease H"/>
    <property type="match status" value="1"/>
</dbReference>